<dbReference type="OrthoDB" id="416786at2759"/>
<evidence type="ECO:0000313" key="3">
    <source>
        <dbReference type="Proteomes" id="UP001150569"/>
    </source>
</evidence>
<accession>A0A9W8DHF0</accession>
<organism evidence="2 3">
    <name type="scientific">Tieghemiomyces parasiticus</name>
    <dbReference type="NCBI Taxonomy" id="78921"/>
    <lineage>
        <taxon>Eukaryota</taxon>
        <taxon>Fungi</taxon>
        <taxon>Fungi incertae sedis</taxon>
        <taxon>Zoopagomycota</taxon>
        <taxon>Kickxellomycotina</taxon>
        <taxon>Dimargaritomycetes</taxon>
        <taxon>Dimargaritales</taxon>
        <taxon>Dimargaritaceae</taxon>
        <taxon>Tieghemiomyces</taxon>
    </lineage>
</organism>
<reference evidence="2" key="1">
    <citation type="submission" date="2022-07" db="EMBL/GenBank/DDBJ databases">
        <title>Phylogenomic reconstructions and comparative analyses of Kickxellomycotina fungi.</title>
        <authorList>
            <person name="Reynolds N.K."/>
            <person name="Stajich J.E."/>
            <person name="Barry K."/>
            <person name="Grigoriev I.V."/>
            <person name="Crous P."/>
            <person name="Smith M.E."/>
        </authorList>
    </citation>
    <scope>NUCLEOTIDE SEQUENCE</scope>
    <source>
        <strain evidence="2">RSA 861</strain>
    </source>
</reference>
<evidence type="ECO:0000313" key="2">
    <source>
        <dbReference type="EMBL" id="KAJ1903117.1"/>
    </source>
</evidence>
<dbReference type="GO" id="GO:0003824">
    <property type="term" value="F:catalytic activity"/>
    <property type="evidence" value="ECO:0007669"/>
    <property type="project" value="InterPro"/>
</dbReference>
<feature type="non-terminal residue" evidence="2">
    <location>
        <position position="1"/>
    </location>
</feature>
<proteinExistence type="predicted"/>
<dbReference type="GO" id="GO:0005737">
    <property type="term" value="C:cytoplasm"/>
    <property type="evidence" value="ECO:0007669"/>
    <property type="project" value="TreeGrafter"/>
</dbReference>
<dbReference type="InterPro" id="IPR023213">
    <property type="entry name" value="CAT-like_dom_sf"/>
</dbReference>
<dbReference type="PANTHER" id="PTHR45527:SF1">
    <property type="entry name" value="FATTY ACID SYNTHASE"/>
    <property type="match status" value="1"/>
</dbReference>
<protein>
    <recommendedName>
        <fullName evidence="1">Condensation domain-containing protein</fullName>
    </recommendedName>
</protein>
<keyword evidence="3" id="KW-1185">Reference proteome</keyword>
<dbReference type="Pfam" id="PF00668">
    <property type="entry name" value="Condensation"/>
    <property type="match status" value="1"/>
</dbReference>
<dbReference type="Gene3D" id="3.30.559.10">
    <property type="entry name" value="Chloramphenicol acetyltransferase-like domain"/>
    <property type="match status" value="1"/>
</dbReference>
<dbReference type="GO" id="GO:0043041">
    <property type="term" value="P:amino acid activation for nonribosomal peptide biosynthetic process"/>
    <property type="evidence" value="ECO:0007669"/>
    <property type="project" value="TreeGrafter"/>
</dbReference>
<evidence type="ECO:0000259" key="1">
    <source>
        <dbReference type="Pfam" id="PF00668"/>
    </source>
</evidence>
<dbReference type="Gene3D" id="3.30.559.30">
    <property type="entry name" value="Nonribosomal peptide synthetase, condensation domain"/>
    <property type="match status" value="1"/>
</dbReference>
<dbReference type="GO" id="GO:0044550">
    <property type="term" value="P:secondary metabolite biosynthetic process"/>
    <property type="evidence" value="ECO:0007669"/>
    <property type="project" value="TreeGrafter"/>
</dbReference>
<sequence>DVLPVSSLQLGFLVNTLKDPSAYMVQIAYGMAGPLDVGRLHQSWQRTAADHAILRTKFVVADGFSAHSFLQVTLDQCDMEWTYHDQKGADVSTLETAHFSSDRQRGFDFTGPLLRLALVRVDTDQHILFFTFHHALLDAWSVELILADTLSHYHAVRCRPPTQFHDFIAQLTTDNLEQAERFWRSTLAGVKVTPAIQFPSPPTAQDTELTHHTHFHPLDPPLAEIQHYCHRQGVTVNTLLLALWALTLGRYAQVSDEVTFGTLVSGRSVAVPGIESMAGLCINTIPFRAHLPAEGTLSDFVREIGQHFLALSDYEQASLVDIQRWANLPADAPLFDTLLVYDNFQKAEAATKDGLKYIPRSGQNFTEYAYTAHFSHDHDRLNLRLTVQGVHSDTVYVGYMAQFINHCLVELIQGRAVAFADVLRLPLREHEQIQR</sequence>
<name>A0A9W8DHF0_9FUNG</name>
<dbReference type="AlphaFoldDB" id="A0A9W8DHF0"/>
<dbReference type="Proteomes" id="UP001150569">
    <property type="component" value="Unassembled WGS sequence"/>
</dbReference>
<dbReference type="GO" id="GO:0031177">
    <property type="term" value="F:phosphopantetheine binding"/>
    <property type="evidence" value="ECO:0007669"/>
    <property type="project" value="TreeGrafter"/>
</dbReference>
<comment type="caution">
    <text evidence="2">The sequence shown here is derived from an EMBL/GenBank/DDBJ whole genome shotgun (WGS) entry which is preliminary data.</text>
</comment>
<dbReference type="SUPFAM" id="SSF52777">
    <property type="entry name" value="CoA-dependent acyltransferases"/>
    <property type="match status" value="2"/>
</dbReference>
<dbReference type="InterPro" id="IPR001242">
    <property type="entry name" value="Condensation_dom"/>
</dbReference>
<feature type="non-terminal residue" evidence="2">
    <location>
        <position position="435"/>
    </location>
</feature>
<dbReference type="PANTHER" id="PTHR45527">
    <property type="entry name" value="NONRIBOSOMAL PEPTIDE SYNTHETASE"/>
    <property type="match status" value="1"/>
</dbReference>
<feature type="domain" description="Condensation" evidence="1">
    <location>
        <begin position="2"/>
        <end position="388"/>
    </location>
</feature>
<gene>
    <name evidence="2" type="ORF">IWQ60_012617</name>
</gene>
<dbReference type="EMBL" id="JANBPT010002257">
    <property type="protein sequence ID" value="KAJ1903117.1"/>
    <property type="molecule type" value="Genomic_DNA"/>
</dbReference>